<dbReference type="InterPro" id="IPR010723">
    <property type="entry name" value="HemN_C"/>
</dbReference>
<comment type="caution">
    <text evidence="4">The sequence shown here is derived from an EMBL/GenBank/DDBJ whole genome shotgun (WGS) entry which is preliminary data.</text>
</comment>
<evidence type="ECO:0000259" key="3">
    <source>
        <dbReference type="PROSITE" id="PS51918"/>
    </source>
</evidence>
<dbReference type="PANTHER" id="PTHR13932">
    <property type="entry name" value="COPROPORPHYRINIGEN III OXIDASE"/>
    <property type="match status" value="1"/>
</dbReference>
<comment type="similarity">
    <text evidence="1">Belongs to the anaerobic coproporphyrinogen-III oxidase family. HemW subfamily.</text>
</comment>
<dbReference type="PANTHER" id="PTHR13932:SF5">
    <property type="entry name" value="RADICAL S-ADENOSYL METHIONINE DOMAIN-CONTAINING PROTEIN 1, MITOCHONDRIAL"/>
    <property type="match status" value="1"/>
</dbReference>
<dbReference type="PROSITE" id="PS51918">
    <property type="entry name" value="RADICAL_SAM"/>
    <property type="match status" value="1"/>
</dbReference>
<dbReference type="InterPro" id="IPR006638">
    <property type="entry name" value="Elp3/MiaA/NifB-like_rSAM"/>
</dbReference>
<keyword evidence="2" id="KW-0963">Cytoplasm</keyword>
<dbReference type="NCBIfam" id="TIGR00539">
    <property type="entry name" value="hemN_rel"/>
    <property type="match status" value="1"/>
</dbReference>
<dbReference type="RefSeq" id="WP_020886402.1">
    <property type="nucleotide sequence ID" value="NZ_ATHI01000005.1"/>
</dbReference>
<dbReference type="Pfam" id="PF06969">
    <property type="entry name" value="HemN_C"/>
    <property type="match status" value="1"/>
</dbReference>
<evidence type="ECO:0000313" key="5">
    <source>
        <dbReference type="Proteomes" id="UP000014975"/>
    </source>
</evidence>
<dbReference type="InterPro" id="IPR004559">
    <property type="entry name" value="HemW-like"/>
</dbReference>
<keyword evidence="2" id="KW-0349">Heme</keyword>
<dbReference type="GO" id="GO:0004109">
    <property type="term" value="F:coproporphyrinogen oxidase activity"/>
    <property type="evidence" value="ECO:0007669"/>
    <property type="project" value="InterPro"/>
</dbReference>
<dbReference type="STRING" id="1121439.dsat_2516"/>
<dbReference type="SFLD" id="SFLDG01082">
    <property type="entry name" value="B12-binding_domain_containing"/>
    <property type="match status" value="1"/>
</dbReference>
<feature type="domain" description="Radical SAM core" evidence="3">
    <location>
        <begin position="1"/>
        <end position="232"/>
    </location>
</feature>
<dbReference type="Proteomes" id="UP000014975">
    <property type="component" value="Unassembled WGS sequence"/>
</dbReference>
<dbReference type="AlphaFoldDB" id="S7US77"/>
<sequence length="379" mass="42158">MLLYLHVPFCRAKCAYCAFYSKVPQGDDLALFERAALAEIEALGRRHGRPRLDTVYVGGGTPTLMPVWLWERLVAAIGRHFDLPRGIEFTTEANPDSVDVWLLQDLRGLGVNRLSLGVQSLSDADLELLGRPHTRAQALAAVEAARAAGFRNLSLDFIWGLPGQRLATWLRQLRFVAENLRPEHLSCYSLTREPGTPLAARLDAEELPLPDEGEQARMFVNGTSFLESAGFLHYEISNFARMGFVCRHNMGYWEGRDYLGVGPSAVSTVSGRRWENPRELSAWAKAALAGTTGGNAEQLSERERLRETIMLSLRTARGLSLKAYGRATGRSFVREHSRLLTGLRQHGLVRITRDYVRLTTGGMLVSNLILERLLGDADG</sequence>
<keyword evidence="2" id="KW-0949">S-adenosyl-L-methionine</keyword>
<dbReference type="SFLD" id="SFLDS00029">
    <property type="entry name" value="Radical_SAM"/>
    <property type="match status" value="1"/>
</dbReference>
<protein>
    <recommendedName>
        <fullName evidence="2">Heme chaperone HemW</fullName>
    </recommendedName>
</protein>
<keyword evidence="2" id="KW-0411">Iron-sulfur</keyword>
<keyword evidence="2" id="KW-0143">Chaperone</keyword>
<comment type="subcellular location">
    <subcellularLocation>
        <location evidence="2">Cytoplasm</location>
    </subcellularLocation>
</comment>
<dbReference type="SMART" id="SM00729">
    <property type="entry name" value="Elp3"/>
    <property type="match status" value="1"/>
</dbReference>
<accession>S7US77</accession>
<keyword evidence="2" id="KW-0408">Iron</keyword>
<dbReference type="Pfam" id="PF04055">
    <property type="entry name" value="Radical_SAM"/>
    <property type="match status" value="1"/>
</dbReference>
<dbReference type="GO" id="GO:0046872">
    <property type="term" value="F:metal ion binding"/>
    <property type="evidence" value="ECO:0007669"/>
    <property type="project" value="UniProtKB-UniRule"/>
</dbReference>
<comment type="function">
    <text evidence="2">Probably acts as a heme chaperone, transferring heme to an unknown acceptor. Binds one molecule of heme per monomer, possibly covalently. Binds 1 [4Fe-4S] cluster. The cluster is coordinated with 3 cysteines and an exchangeable S-adenosyl-L-methionine.</text>
</comment>
<evidence type="ECO:0000256" key="2">
    <source>
        <dbReference type="RuleBase" id="RU364116"/>
    </source>
</evidence>
<dbReference type="InterPro" id="IPR034505">
    <property type="entry name" value="Coproporphyrinogen-III_oxidase"/>
</dbReference>
<dbReference type="InterPro" id="IPR007197">
    <property type="entry name" value="rSAM"/>
</dbReference>
<dbReference type="eggNOG" id="COG0635">
    <property type="taxonomic scope" value="Bacteria"/>
</dbReference>
<keyword evidence="2" id="KW-0004">4Fe-4S</keyword>
<name>S7US77_9BACT</name>
<reference evidence="4 5" key="1">
    <citation type="journal article" date="2013" name="Genome Announc.">
        <title>Draft genome sequences for three mercury-methylating, sulfate-reducing bacteria.</title>
        <authorList>
            <person name="Brown S.D."/>
            <person name="Hurt R.A.Jr."/>
            <person name="Gilmour C.C."/>
            <person name="Elias D.A."/>
        </authorList>
    </citation>
    <scope>NUCLEOTIDE SEQUENCE [LARGE SCALE GENOMIC DNA]</scope>
    <source>
        <strain evidence="4 5">DSM 16529</strain>
    </source>
</reference>
<evidence type="ECO:0000256" key="1">
    <source>
        <dbReference type="ARBA" id="ARBA00006100"/>
    </source>
</evidence>
<keyword evidence="5" id="KW-1185">Reference proteome</keyword>
<dbReference type="GO" id="GO:0005737">
    <property type="term" value="C:cytoplasm"/>
    <property type="evidence" value="ECO:0007669"/>
    <property type="project" value="UniProtKB-SubCell"/>
</dbReference>
<gene>
    <name evidence="4" type="ORF">dsat_2516</name>
</gene>
<dbReference type="SFLD" id="SFLDG01065">
    <property type="entry name" value="anaerobic_coproporphyrinogen-I"/>
    <property type="match status" value="1"/>
</dbReference>
<evidence type="ECO:0000313" key="4">
    <source>
        <dbReference type="EMBL" id="EPR35153.1"/>
    </source>
</evidence>
<dbReference type="OrthoDB" id="9808022at2"/>
<proteinExistence type="inferred from homology"/>
<keyword evidence="2" id="KW-0479">Metal-binding</keyword>
<dbReference type="SFLD" id="SFLDF00288">
    <property type="entry name" value="HemN-like__clustered_with_nucl"/>
    <property type="match status" value="1"/>
</dbReference>
<dbReference type="EMBL" id="ATHI01000005">
    <property type="protein sequence ID" value="EPR35153.1"/>
    <property type="molecule type" value="Genomic_DNA"/>
</dbReference>
<dbReference type="SUPFAM" id="SSF102114">
    <property type="entry name" value="Radical SAM enzymes"/>
    <property type="match status" value="1"/>
</dbReference>
<dbReference type="Gene3D" id="3.30.750.200">
    <property type="match status" value="1"/>
</dbReference>
<organism evidence="4 5">
    <name type="scientific">Alkalidesulfovibrio alkalitolerans DSM 16529</name>
    <dbReference type="NCBI Taxonomy" id="1121439"/>
    <lineage>
        <taxon>Bacteria</taxon>
        <taxon>Pseudomonadati</taxon>
        <taxon>Thermodesulfobacteriota</taxon>
        <taxon>Desulfovibrionia</taxon>
        <taxon>Desulfovibrionales</taxon>
        <taxon>Desulfovibrionaceae</taxon>
        <taxon>Alkalidesulfovibrio</taxon>
    </lineage>
</organism>
<dbReference type="PATRIC" id="fig|1121439.3.peg.915"/>
<dbReference type="GO" id="GO:0006779">
    <property type="term" value="P:porphyrin-containing compound biosynthetic process"/>
    <property type="evidence" value="ECO:0007669"/>
    <property type="project" value="InterPro"/>
</dbReference>
<dbReference type="GO" id="GO:0051539">
    <property type="term" value="F:4 iron, 4 sulfur cluster binding"/>
    <property type="evidence" value="ECO:0007669"/>
    <property type="project" value="UniProtKB-UniRule"/>
</dbReference>
<dbReference type="SFLD" id="SFLDF00562">
    <property type="entry name" value="HemN-like__clustered_with_heat"/>
    <property type="match status" value="1"/>
</dbReference>
<dbReference type="InterPro" id="IPR058240">
    <property type="entry name" value="rSAM_sf"/>
</dbReference>